<name>A0ACD0NSS6_9BASI</name>
<accession>A0ACD0NSS6</accession>
<organism evidence="1 2">
    <name type="scientific">Violaceomyces palustris</name>
    <dbReference type="NCBI Taxonomy" id="1673888"/>
    <lineage>
        <taxon>Eukaryota</taxon>
        <taxon>Fungi</taxon>
        <taxon>Dikarya</taxon>
        <taxon>Basidiomycota</taxon>
        <taxon>Ustilaginomycotina</taxon>
        <taxon>Ustilaginomycetes</taxon>
        <taxon>Violaceomycetales</taxon>
        <taxon>Violaceomycetaceae</taxon>
        <taxon>Violaceomyces</taxon>
    </lineage>
</organism>
<gene>
    <name evidence="1" type="ORF">IE53DRAFT_173633</name>
</gene>
<sequence>MQATTTVLSCSEVRAMWRIGCSFMNLILFPFRLAILIALSHLESTQVQERRRYLVSHSLSSGRGWCSHEKKGSKARWQGRLKTKTNALTSHSPPTTLTPLSVQSLIVFALVLAFAES</sequence>
<evidence type="ECO:0000313" key="1">
    <source>
        <dbReference type="EMBL" id="PWN48869.1"/>
    </source>
</evidence>
<evidence type="ECO:0000313" key="2">
    <source>
        <dbReference type="Proteomes" id="UP000245626"/>
    </source>
</evidence>
<reference evidence="1 2" key="1">
    <citation type="journal article" date="2018" name="Mol. Biol. Evol.">
        <title>Broad Genomic Sampling Reveals a Smut Pathogenic Ancestry of the Fungal Clade Ustilaginomycotina.</title>
        <authorList>
            <person name="Kijpornyongpan T."/>
            <person name="Mondo S.J."/>
            <person name="Barry K."/>
            <person name="Sandor L."/>
            <person name="Lee J."/>
            <person name="Lipzen A."/>
            <person name="Pangilinan J."/>
            <person name="LaButti K."/>
            <person name="Hainaut M."/>
            <person name="Henrissat B."/>
            <person name="Grigoriev I.V."/>
            <person name="Spatafora J.W."/>
            <person name="Aime M.C."/>
        </authorList>
    </citation>
    <scope>NUCLEOTIDE SEQUENCE [LARGE SCALE GENOMIC DNA]</scope>
    <source>
        <strain evidence="1 2">SA 807</strain>
    </source>
</reference>
<dbReference type="Proteomes" id="UP000245626">
    <property type="component" value="Unassembled WGS sequence"/>
</dbReference>
<keyword evidence="2" id="KW-1185">Reference proteome</keyword>
<proteinExistence type="predicted"/>
<dbReference type="EMBL" id="KZ820130">
    <property type="protein sequence ID" value="PWN48869.1"/>
    <property type="molecule type" value="Genomic_DNA"/>
</dbReference>
<protein>
    <submittedName>
        <fullName evidence="1">Uncharacterized protein</fullName>
    </submittedName>
</protein>